<organism evidence="2 3">
    <name type="scientific">Myroides odoratus</name>
    <name type="common">Flavobacterium odoratum</name>
    <dbReference type="NCBI Taxonomy" id="256"/>
    <lineage>
        <taxon>Bacteria</taxon>
        <taxon>Pseudomonadati</taxon>
        <taxon>Bacteroidota</taxon>
        <taxon>Flavobacteriia</taxon>
        <taxon>Flavobacteriales</taxon>
        <taxon>Flavobacteriaceae</taxon>
        <taxon>Myroides</taxon>
    </lineage>
</organism>
<feature type="signal peptide" evidence="1">
    <location>
        <begin position="1"/>
        <end position="19"/>
    </location>
</feature>
<dbReference type="AlphaFoldDB" id="A0A378RPN8"/>
<accession>A0A378RPN8</accession>
<gene>
    <name evidence="2" type="ORF">NCTC11179_01861</name>
</gene>
<dbReference type="Proteomes" id="UP000255024">
    <property type="component" value="Unassembled WGS sequence"/>
</dbReference>
<keyword evidence="1" id="KW-0732">Signal</keyword>
<reference evidence="2 3" key="1">
    <citation type="submission" date="2018-06" db="EMBL/GenBank/DDBJ databases">
        <authorList>
            <consortium name="Pathogen Informatics"/>
            <person name="Doyle S."/>
        </authorList>
    </citation>
    <scope>NUCLEOTIDE SEQUENCE [LARGE SCALE GENOMIC DNA]</scope>
    <source>
        <strain evidence="2 3">NCTC11179</strain>
    </source>
</reference>
<evidence type="ECO:0000313" key="3">
    <source>
        <dbReference type="Proteomes" id="UP000255024"/>
    </source>
</evidence>
<protein>
    <submittedName>
        <fullName evidence="2">Uncharacterized protein</fullName>
    </submittedName>
</protein>
<sequence length="219" mass="24600">MKKIITLLFVLAFTSTSFATRILTIRNSSTVIKNLYALEMTFSDPTINPGRYLHVVVGHYIQLKPGEFITFSNFHPTDINEFNYCPAPSSKYTMIRNPEPLHPGGGPLPPLFPYLPTSDVQWSIPTYQYPVSSYKTVKCNEVPQLPSSLGPRAMFRGFKVANQGSTPTNGVDYLIAKGLDHIHTYHDISVSQSFNIRETFLQLPSSANPTLEIQEIIFL</sequence>
<proteinExistence type="predicted"/>
<dbReference type="EMBL" id="UGQL01000001">
    <property type="protein sequence ID" value="STZ28319.1"/>
    <property type="molecule type" value="Genomic_DNA"/>
</dbReference>
<evidence type="ECO:0000256" key="1">
    <source>
        <dbReference type="SAM" id="SignalP"/>
    </source>
</evidence>
<dbReference type="RefSeq" id="WP_115091279.1">
    <property type="nucleotide sequence ID" value="NZ_CP068107.1"/>
</dbReference>
<evidence type="ECO:0000313" key="2">
    <source>
        <dbReference type="EMBL" id="STZ28319.1"/>
    </source>
</evidence>
<name>A0A378RPN8_MYROD</name>
<feature type="chain" id="PRO_5017077425" evidence="1">
    <location>
        <begin position="20"/>
        <end position="219"/>
    </location>
</feature>
<keyword evidence="3" id="KW-1185">Reference proteome</keyword>